<reference evidence="1 2" key="1">
    <citation type="submission" date="2021-06" db="EMBL/GenBank/DDBJ databases">
        <title>Caerostris extrusa draft genome.</title>
        <authorList>
            <person name="Kono N."/>
            <person name="Arakawa K."/>
        </authorList>
    </citation>
    <scope>NUCLEOTIDE SEQUENCE [LARGE SCALE GENOMIC DNA]</scope>
</reference>
<keyword evidence="2" id="KW-1185">Reference proteome</keyword>
<comment type="caution">
    <text evidence="1">The sequence shown here is derived from an EMBL/GenBank/DDBJ whole genome shotgun (WGS) entry which is preliminary data.</text>
</comment>
<organism evidence="1 2">
    <name type="scientific">Caerostris extrusa</name>
    <name type="common">Bark spider</name>
    <name type="synonym">Caerostris bankana</name>
    <dbReference type="NCBI Taxonomy" id="172846"/>
    <lineage>
        <taxon>Eukaryota</taxon>
        <taxon>Metazoa</taxon>
        <taxon>Ecdysozoa</taxon>
        <taxon>Arthropoda</taxon>
        <taxon>Chelicerata</taxon>
        <taxon>Arachnida</taxon>
        <taxon>Araneae</taxon>
        <taxon>Araneomorphae</taxon>
        <taxon>Entelegynae</taxon>
        <taxon>Araneoidea</taxon>
        <taxon>Araneidae</taxon>
        <taxon>Caerostris</taxon>
    </lineage>
</organism>
<dbReference type="Proteomes" id="UP001054945">
    <property type="component" value="Unassembled WGS sequence"/>
</dbReference>
<dbReference type="AlphaFoldDB" id="A0AAV4VZG9"/>
<proteinExistence type="predicted"/>
<dbReference type="EMBL" id="BPLR01015358">
    <property type="protein sequence ID" value="GIY75548.1"/>
    <property type="molecule type" value="Genomic_DNA"/>
</dbReference>
<accession>A0AAV4VZG9</accession>
<protein>
    <submittedName>
        <fullName evidence="1">Uncharacterized protein</fullName>
    </submittedName>
</protein>
<evidence type="ECO:0000313" key="2">
    <source>
        <dbReference type="Proteomes" id="UP001054945"/>
    </source>
</evidence>
<sequence>MEFLNCSKAAALLNKDKNHSIEHTPEAKKIIVTSNYSENRLPDTLPPKSFGSREEVTFGEKVKTTLCWEEVKVETK</sequence>
<gene>
    <name evidence="1" type="ORF">CEXT_480801</name>
</gene>
<evidence type="ECO:0000313" key="1">
    <source>
        <dbReference type="EMBL" id="GIY75548.1"/>
    </source>
</evidence>
<name>A0AAV4VZG9_CAEEX</name>